<dbReference type="PANTHER" id="PTHR32243:SF18">
    <property type="entry name" value="INNER MEMBRANE ABC TRANSPORTER PERMEASE PROTEIN YCJP"/>
    <property type="match status" value="1"/>
</dbReference>
<dbReference type="Pfam" id="PF00528">
    <property type="entry name" value="BPD_transp_1"/>
    <property type="match status" value="1"/>
</dbReference>
<dbReference type="InterPro" id="IPR035906">
    <property type="entry name" value="MetI-like_sf"/>
</dbReference>
<evidence type="ECO:0000313" key="9">
    <source>
        <dbReference type="EMBL" id="TDT72000.1"/>
    </source>
</evidence>
<dbReference type="EMBL" id="SOBG01000002">
    <property type="protein sequence ID" value="TDT72000.1"/>
    <property type="molecule type" value="Genomic_DNA"/>
</dbReference>
<name>A0AA46I6C5_9FUSO</name>
<comment type="similarity">
    <text evidence="7">Belongs to the binding-protein-dependent transport system permease family.</text>
</comment>
<keyword evidence="5 7" id="KW-1133">Transmembrane helix</keyword>
<dbReference type="PROSITE" id="PS50928">
    <property type="entry name" value="ABC_TM1"/>
    <property type="match status" value="1"/>
</dbReference>
<dbReference type="RefSeq" id="WP_134112587.1">
    <property type="nucleotide sequence ID" value="NZ_SOBG01000002.1"/>
</dbReference>
<evidence type="ECO:0000256" key="7">
    <source>
        <dbReference type="RuleBase" id="RU363032"/>
    </source>
</evidence>
<keyword evidence="9" id="KW-0762">Sugar transport</keyword>
<feature type="transmembrane region" description="Helical" evidence="7">
    <location>
        <begin position="112"/>
        <end position="136"/>
    </location>
</feature>
<feature type="transmembrane region" description="Helical" evidence="7">
    <location>
        <begin position="250"/>
        <end position="271"/>
    </location>
</feature>
<dbReference type="InterPro" id="IPR000515">
    <property type="entry name" value="MetI-like"/>
</dbReference>
<comment type="caution">
    <text evidence="9">The sequence shown here is derived from an EMBL/GenBank/DDBJ whole genome shotgun (WGS) entry which is preliminary data.</text>
</comment>
<dbReference type="Proteomes" id="UP000294678">
    <property type="component" value="Unassembled WGS sequence"/>
</dbReference>
<dbReference type="GO" id="GO:0055085">
    <property type="term" value="P:transmembrane transport"/>
    <property type="evidence" value="ECO:0007669"/>
    <property type="project" value="InterPro"/>
</dbReference>
<keyword evidence="4 7" id="KW-0812">Transmembrane</keyword>
<keyword evidence="10" id="KW-1185">Reference proteome</keyword>
<evidence type="ECO:0000256" key="1">
    <source>
        <dbReference type="ARBA" id="ARBA00004651"/>
    </source>
</evidence>
<comment type="subcellular location">
    <subcellularLocation>
        <location evidence="1 7">Cell membrane</location>
        <topology evidence="1 7">Multi-pass membrane protein</topology>
    </subcellularLocation>
</comment>
<proteinExistence type="inferred from homology"/>
<sequence length="286" mass="32152">MDYKTKRKIKRIASQVLLWIAVIIVIFPIVYLVAISGSTSNSIRTGTEFQHISIHRYIKNFIEMQKNANFFNYFKNSLIVITITTFIALTLSIFAGYALAKFKFPGSNLFGITMLSTQLIPPTLILIPMYLIFITIQRTIGLQLIDTYYGLIIPYVAIFTPMSIWVMRGFFANLPSELEEAARIDGCSRFQAFRLIMLPLATPGIIATGIFIFLTAWDELMLASVLTTSAKVQTIPIGIRLFIGRIQNRFDLTMMAALVITIPVAIIFFALQKYFVQGMTAGAVKG</sequence>
<keyword evidence="2 7" id="KW-0813">Transport</keyword>
<evidence type="ECO:0000256" key="5">
    <source>
        <dbReference type="ARBA" id="ARBA00022989"/>
    </source>
</evidence>
<dbReference type="InterPro" id="IPR050901">
    <property type="entry name" value="BP-dep_ABC_trans_perm"/>
</dbReference>
<protein>
    <submittedName>
        <fullName evidence="9">Multiple sugar transport system permease protein</fullName>
    </submittedName>
</protein>
<feature type="transmembrane region" description="Helical" evidence="7">
    <location>
        <begin position="192"/>
        <end position="214"/>
    </location>
</feature>
<dbReference type="SUPFAM" id="SSF161098">
    <property type="entry name" value="MetI-like"/>
    <property type="match status" value="1"/>
</dbReference>
<evidence type="ECO:0000256" key="2">
    <source>
        <dbReference type="ARBA" id="ARBA00022448"/>
    </source>
</evidence>
<keyword evidence="3" id="KW-1003">Cell membrane</keyword>
<feature type="transmembrane region" description="Helical" evidence="7">
    <location>
        <begin position="148"/>
        <end position="171"/>
    </location>
</feature>
<feature type="transmembrane region" description="Helical" evidence="7">
    <location>
        <begin position="12"/>
        <end position="34"/>
    </location>
</feature>
<dbReference type="CDD" id="cd06261">
    <property type="entry name" value="TM_PBP2"/>
    <property type="match status" value="1"/>
</dbReference>
<dbReference type="Gene3D" id="1.10.3720.10">
    <property type="entry name" value="MetI-like"/>
    <property type="match status" value="1"/>
</dbReference>
<evidence type="ECO:0000256" key="6">
    <source>
        <dbReference type="ARBA" id="ARBA00023136"/>
    </source>
</evidence>
<keyword evidence="6 7" id="KW-0472">Membrane</keyword>
<feature type="transmembrane region" description="Helical" evidence="7">
    <location>
        <begin position="78"/>
        <end position="100"/>
    </location>
</feature>
<dbReference type="PANTHER" id="PTHR32243">
    <property type="entry name" value="MALTOSE TRANSPORT SYSTEM PERMEASE-RELATED"/>
    <property type="match status" value="1"/>
</dbReference>
<evidence type="ECO:0000313" key="10">
    <source>
        <dbReference type="Proteomes" id="UP000294678"/>
    </source>
</evidence>
<evidence type="ECO:0000259" key="8">
    <source>
        <dbReference type="PROSITE" id="PS50928"/>
    </source>
</evidence>
<accession>A0AA46I6C5</accession>
<gene>
    <name evidence="9" type="ORF">EV215_0695</name>
</gene>
<dbReference type="AlphaFoldDB" id="A0AA46I6C5"/>
<evidence type="ECO:0000256" key="3">
    <source>
        <dbReference type="ARBA" id="ARBA00022475"/>
    </source>
</evidence>
<organism evidence="9 10">
    <name type="scientific">Hypnocyclicus thermotrophus</name>
    <dbReference type="NCBI Taxonomy" id="1627895"/>
    <lineage>
        <taxon>Bacteria</taxon>
        <taxon>Fusobacteriati</taxon>
        <taxon>Fusobacteriota</taxon>
        <taxon>Fusobacteriia</taxon>
        <taxon>Fusobacteriales</taxon>
        <taxon>Fusobacteriaceae</taxon>
        <taxon>Hypnocyclicus</taxon>
    </lineage>
</organism>
<dbReference type="GO" id="GO:0005886">
    <property type="term" value="C:plasma membrane"/>
    <property type="evidence" value="ECO:0007669"/>
    <property type="project" value="UniProtKB-SubCell"/>
</dbReference>
<reference evidence="9 10" key="1">
    <citation type="submission" date="2019-03" db="EMBL/GenBank/DDBJ databases">
        <title>Genomic Encyclopedia of Type Strains, Phase IV (KMG-IV): sequencing the most valuable type-strain genomes for metagenomic binning, comparative biology and taxonomic classification.</title>
        <authorList>
            <person name="Goeker M."/>
        </authorList>
    </citation>
    <scope>NUCLEOTIDE SEQUENCE [LARGE SCALE GENOMIC DNA]</scope>
    <source>
        <strain evidence="9 10">DSM 100055</strain>
    </source>
</reference>
<feature type="domain" description="ABC transmembrane type-1" evidence="8">
    <location>
        <begin position="74"/>
        <end position="271"/>
    </location>
</feature>
<evidence type="ECO:0000256" key="4">
    <source>
        <dbReference type="ARBA" id="ARBA00022692"/>
    </source>
</evidence>